<dbReference type="InterPro" id="IPR050109">
    <property type="entry name" value="HTH-type_TetR-like_transc_reg"/>
</dbReference>
<evidence type="ECO:0000256" key="2">
    <source>
        <dbReference type="ARBA" id="ARBA00023125"/>
    </source>
</evidence>
<dbReference type="PROSITE" id="PS01081">
    <property type="entry name" value="HTH_TETR_1"/>
    <property type="match status" value="1"/>
</dbReference>
<feature type="DNA-binding region" description="H-T-H motif" evidence="4">
    <location>
        <begin position="67"/>
        <end position="86"/>
    </location>
</feature>
<dbReference type="SUPFAM" id="SSF46689">
    <property type="entry name" value="Homeodomain-like"/>
    <property type="match status" value="1"/>
</dbReference>
<organism evidence="7 8">
    <name type="scientific">Actinomadura keratinilytica</name>
    <dbReference type="NCBI Taxonomy" id="547461"/>
    <lineage>
        <taxon>Bacteria</taxon>
        <taxon>Bacillati</taxon>
        <taxon>Actinomycetota</taxon>
        <taxon>Actinomycetes</taxon>
        <taxon>Streptosporangiales</taxon>
        <taxon>Thermomonosporaceae</taxon>
        <taxon>Actinomadura</taxon>
    </lineage>
</organism>
<dbReference type="RefSeq" id="WP_345022615.1">
    <property type="nucleotide sequence ID" value="NZ_BAABDO010000054.1"/>
</dbReference>
<dbReference type="Gene3D" id="1.10.357.10">
    <property type="entry name" value="Tetracycline Repressor, domain 2"/>
    <property type="match status" value="1"/>
</dbReference>
<dbReference type="PANTHER" id="PTHR30055:SF148">
    <property type="entry name" value="TETR-FAMILY TRANSCRIPTIONAL REGULATOR"/>
    <property type="match status" value="1"/>
</dbReference>
<evidence type="ECO:0000256" key="5">
    <source>
        <dbReference type="SAM" id="MobiDB-lite"/>
    </source>
</evidence>
<dbReference type="EMBL" id="BAABDO010000054">
    <property type="protein sequence ID" value="GAA4145029.1"/>
    <property type="molecule type" value="Genomic_DNA"/>
</dbReference>
<keyword evidence="8" id="KW-1185">Reference proteome</keyword>
<evidence type="ECO:0000313" key="7">
    <source>
        <dbReference type="EMBL" id="GAA4145029.1"/>
    </source>
</evidence>
<dbReference type="InterPro" id="IPR011075">
    <property type="entry name" value="TetR_C"/>
</dbReference>
<evidence type="ECO:0000256" key="4">
    <source>
        <dbReference type="PROSITE-ProRule" id="PRU00335"/>
    </source>
</evidence>
<dbReference type="Proteomes" id="UP001500266">
    <property type="component" value="Unassembled WGS sequence"/>
</dbReference>
<proteinExistence type="predicted"/>
<dbReference type="Pfam" id="PF00440">
    <property type="entry name" value="TetR_N"/>
    <property type="match status" value="1"/>
</dbReference>
<name>A0ABP7Z150_9ACTN</name>
<reference evidence="8" key="1">
    <citation type="journal article" date="2019" name="Int. J. Syst. Evol. Microbiol.">
        <title>The Global Catalogue of Microorganisms (GCM) 10K type strain sequencing project: providing services to taxonomists for standard genome sequencing and annotation.</title>
        <authorList>
            <consortium name="The Broad Institute Genomics Platform"/>
            <consortium name="The Broad Institute Genome Sequencing Center for Infectious Disease"/>
            <person name="Wu L."/>
            <person name="Ma J."/>
        </authorList>
    </citation>
    <scope>NUCLEOTIDE SEQUENCE [LARGE SCALE GENOMIC DNA]</scope>
    <source>
        <strain evidence="8">JCM 17316</strain>
    </source>
</reference>
<accession>A0ABP7Z150</accession>
<dbReference type="PANTHER" id="PTHR30055">
    <property type="entry name" value="HTH-TYPE TRANSCRIPTIONAL REGULATOR RUTR"/>
    <property type="match status" value="1"/>
</dbReference>
<gene>
    <name evidence="7" type="ORF">GCM10022416_36330</name>
</gene>
<evidence type="ECO:0000259" key="6">
    <source>
        <dbReference type="PROSITE" id="PS50977"/>
    </source>
</evidence>
<dbReference type="InterPro" id="IPR009057">
    <property type="entry name" value="Homeodomain-like_sf"/>
</dbReference>
<evidence type="ECO:0000256" key="1">
    <source>
        <dbReference type="ARBA" id="ARBA00023015"/>
    </source>
</evidence>
<keyword evidence="1" id="KW-0805">Transcription regulation</keyword>
<protein>
    <submittedName>
        <fullName evidence="7">TetR/AcrR family transcriptional regulator</fullName>
    </submittedName>
</protein>
<dbReference type="InterPro" id="IPR023772">
    <property type="entry name" value="DNA-bd_HTH_TetR-type_CS"/>
</dbReference>
<feature type="compositionally biased region" description="Basic and acidic residues" evidence="5">
    <location>
        <begin position="29"/>
        <end position="42"/>
    </location>
</feature>
<comment type="caution">
    <text evidence="7">The sequence shown here is derived from an EMBL/GenBank/DDBJ whole genome shotgun (WGS) entry which is preliminary data.</text>
</comment>
<keyword evidence="2 4" id="KW-0238">DNA-binding</keyword>
<dbReference type="InterPro" id="IPR001647">
    <property type="entry name" value="HTH_TetR"/>
</dbReference>
<dbReference type="Gene3D" id="1.10.10.60">
    <property type="entry name" value="Homeodomain-like"/>
    <property type="match status" value="1"/>
</dbReference>
<sequence length="224" mass="24015">MTETTQHPTPAEPGAGALCTGAPGPGDPAARDGVRAPGRPRSERAEKAIIDAVLDLLAEESGVAGVSIEAVAARAGVGKTTIYRRWPNKEALIVQALATLKGPLPQPSGASVREDLLTLARGLRSERARKRIQCFWNVVGAAEKHPELYARYRQDVIEPRREVFRDVLRRGVRTGEVRPDVDVEAAVTMLIGSLTGRFPTERQPDDFPDAVVDTLLRGVAAGAS</sequence>
<dbReference type="SUPFAM" id="SSF48498">
    <property type="entry name" value="Tetracyclin repressor-like, C-terminal domain"/>
    <property type="match status" value="1"/>
</dbReference>
<keyword evidence="3" id="KW-0804">Transcription</keyword>
<evidence type="ECO:0000256" key="3">
    <source>
        <dbReference type="ARBA" id="ARBA00023163"/>
    </source>
</evidence>
<dbReference type="Pfam" id="PF16859">
    <property type="entry name" value="TetR_C_11"/>
    <property type="match status" value="1"/>
</dbReference>
<feature type="domain" description="HTH tetR-type" evidence="6">
    <location>
        <begin position="43"/>
        <end position="104"/>
    </location>
</feature>
<dbReference type="PROSITE" id="PS50977">
    <property type="entry name" value="HTH_TETR_2"/>
    <property type="match status" value="1"/>
</dbReference>
<feature type="region of interest" description="Disordered" evidence="5">
    <location>
        <begin position="1"/>
        <end position="42"/>
    </location>
</feature>
<evidence type="ECO:0000313" key="8">
    <source>
        <dbReference type="Proteomes" id="UP001500266"/>
    </source>
</evidence>
<dbReference type="InterPro" id="IPR036271">
    <property type="entry name" value="Tet_transcr_reg_TetR-rel_C_sf"/>
</dbReference>